<keyword evidence="1" id="KW-0812">Transmembrane</keyword>
<dbReference type="OrthoDB" id="10615397at2759"/>
<dbReference type="AlphaFoldDB" id="A0A8H6D5F4"/>
<comment type="caution">
    <text evidence="2">The sequence shown here is derived from an EMBL/GenBank/DDBJ whole genome shotgun (WGS) entry which is preliminary data.</text>
</comment>
<evidence type="ECO:0000313" key="3">
    <source>
        <dbReference type="Proteomes" id="UP000544331"/>
    </source>
</evidence>
<name>A0A8H6D5F4_9HYPO</name>
<keyword evidence="1" id="KW-1133">Transmembrane helix</keyword>
<dbReference type="EMBL" id="JAAOAN010000533">
    <property type="protein sequence ID" value="KAF5704040.1"/>
    <property type="molecule type" value="Genomic_DNA"/>
</dbReference>
<reference evidence="2 3" key="1">
    <citation type="submission" date="2020-05" db="EMBL/GenBank/DDBJ databases">
        <title>Identification and distribution of gene clusters putatively required for synthesis of sphingolipid metabolism inhibitors in phylogenetically diverse species of the filamentous fungus Fusarium.</title>
        <authorList>
            <person name="Kim H.-S."/>
            <person name="Busman M."/>
            <person name="Brown D.W."/>
            <person name="Divon H."/>
            <person name="Uhlig S."/>
            <person name="Proctor R.H."/>
        </authorList>
    </citation>
    <scope>NUCLEOTIDE SEQUENCE [LARGE SCALE GENOMIC DNA]</scope>
    <source>
        <strain evidence="2 3">NRRL 66235</strain>
    </source>
</reference>
<dbReference type="Proteomes" id="UP000544331">
    <property type="component" value="Unassembled WGS sequence"/>
</dbReference>
<proteinExistence type="predicted"/>
<feature type="transmembrane region" description="Helical" evidence="1">
    <location>
        <begin position="12"/>
        <end position="34"/>
    </location>
</feature>
<sequence length="201" mass="22338">MSLSKCDVVVTATCIPITCILAVINISLLIYGYLQRKASPPTSPDSDDIPLSPCLALPEPTPPPNAILPAEPLRVIIGVSGSNETITDYLANRGLGLGVGWDSEYELVKNPQPENKDIDAMIFLCDADERTMEKWRETKKTAVKEGKDPVRDPKWEKEGLILSFSSPIAGTVAAVYEKRRQKDWWRRVASRTKDLKEVFKP</sequence>
<keyword evidence="1" id="KW-0472">Membrane</keyword>
<evidence type="ECO:0000256" key="1">
    <source>
        <dbReference type="SAM" id="Phobius"/>
    </source>
</evidence>
<keyword evidence="3" id="KW-1185">Reference proteome</keyword>
<accession>A0A8H6D5F4</accession>
<gene>
    <name evidence="2" type="ORF">FMUND_12734</name>
</gene>
<organism evidence="2 3">
    <name type="scientific">Fusarium mundagurra</name>
    <dbReference type="NCBI Taxonomy" id="1567541"/>
    <lineage>
        <taxon>Eukaryota</taxon>
        <taxon>Fungi</taxon>
        <taxon>Dikarya</taxon>
        <taxon>Ascomycota</taxon>
        <taxon>Pezizomycotina</taxon>
        <taxon>Sordariomycetes</taxon>
        <taxon>Hypocreomycetidae</taxon>
        <taxon>Hypocreales</taxon>
        <taxon>Nectriaceae</taxon>
        <taxon>Fusarium</taxon>
        <taxon>Fusarium fujikuroi species complex</taxon>
    </lineage>
</organism>
<protein>
    <submittedName>
        <fullName evidence="2">Uncharacterized protein</fullName>
    </submittedName>
</protein>
<evidence type="ECO:0000313" key="2">
    <source>
        <dbReference type="EMBL" id="KAF5704040.1"/>
    </source>
</evidence>